<proteinExistence type="predicted"/>
<evidence type="ECO:0000313" key="2">
    <source>
        <dbReference type="Proteomes" id="UP000525389"/>
    </source>
</evidence>
<dbReference type="Pfam" id="PF05621">
    <property type="entry name" value="TniB"/>
    <property type="match status" value="1"/>
</dbReference>
<dbReference type="PANTHER" id="PTHR35894">
    <property type="entry name" value="GENERAL SECRETION PATHWAY PROTEIN A-RELATED"/>
    <property type="match status" value="1"/>
</dbReference>
<dbReference type="InterPro" id="IPR008868">
    <property type="entry name" value="TniB"/>
</dbReference>
<keyword evidence="2" id="KW-1185">Reference proteome</keyword>
<dbReference type="EMBL" id="JACHFN010000011">
    <property type="protein sequence ID" value="MBB5235395.1"/>
    <property type="molecule type" value="Genomic_DNA"/>
</dbReference>
<evidence type="ECO:0000313" key="1">
    <source>
        <dbReference type="EMBL" id="MBB5235395.1"/>
    </source>
</evidence>
<dbReference type="SUPFAM" id="SSF52540">
    <property type="entry name" value="P-loop containing nucleoside triphosphate hydrolases"/>
    <property type="match status" value="1"/>
</dbReference>
<accession>A0A7W8GGW1</accession>
<reference evidence="1 2" key="1">
    <citation type="submission" date="2020-08" db="EMBL/GenBank/DDBJ databases">
        <title>Genomic Encyclopedia of Type Strains, Phase IV (KMG-IV): sequencing the most valuable type-strain genomes for metagenomic binning, comparative biology and taxonomic classification.</title>
        <authorList>
            <person name="Goeker M."/>
        </authorList>
    </citation>
    <scope>NUCLEOTIDE SEQUENCE [LARGE SCALE GENOMIC DNA]</scope>
    <source>
        <strain evidence="1 2">DSM 101791</strain>
    </source>
</reference>
<dbReference type="Proteomes" id="UP000525389">
    <property type="component" value="Unassembled WGS sequence"/>
</dbReference>
<dbReference type="PANTHER" id="PTHR35894:SF1">
    <property type="entry name" value="PHOSPHORIBULOKINASE _ URIDINE KINASE FAMILY"/>
    <property type="match status" value="1"/>
</dbReference>
<comment type="caution">
    <text evidence="1">The sequence shown here is derived from an EMBL/GenBank/DDBJ whole genome shotgun (WGS) entry which is preliminary data.</text>
</comment>
<dbReference type="Gene3D" id="3.40.50.300">
    <property type="entry name" value="P-loop containing nucleotide triphosphate hydrolases"/>
    <property type="match status" value="1"/>
</dbReference>
<dbReference type="InterPro" id="IPR027417">
    <property type="entry name" value="P-loop_NTPase"/>
</dbReference>
<gene>
    <name evidence="1" type="ORF">HNQ09_002849</name>
</gene>
<dbReference type="AlphaFoldDB" id="A0A7W8GGW1"/>
<dbReference type="InterPro" id="IPR052026">
    <property type="entry name" value="ExeA_AAA_ATPase_DNA-bind"/>
</dbReference>
<protein>
    <submittedName>
        <fullName evidence="1">Type II secretory pathway predicted ATPase ExeA</fullName>
    </submittedName>
</protein>
<dbReference type="RefSeq" id="WP_184030495.1">
    <property type="nucleotide sequence ID" value="NZ_JACHFN010000011.1"/>
</dbReference>
<name>A0A7W8GGW1_9DEIO</name>
<organism evidence="1 2">
    <name type="scientific">Deinococcus budaensis</name>
    <dbReference type="NCBI Taxonomy" id="1665626"/>
    <lineage>
        <taxon>Bacteria</taxon>
        <taxon>Thermotogati</taxon>
        <taxon>Deinococcota</taxon>
        <taxon>Deinococci</taxon>
        <taxon>Deinococcales</taxon>
        <taxon>Deinococcaceae</taxon>
        <taxon>Deinococcus</taxon>
    </lineage>
</organism>
<sequence length="297" mass="33896">MTPYPHLNPALHPLMEGSDLDRNQHVLTPRWISYPQATAVLDRLQYVFDHPRMHRMPNLVIVGGSHNGKTLVAGRFVKRHPANHDLRAARTTIPVLMVDAPLTPDEGRLYDQLLDGFNAPYRLRDDPRAKRKQLKELLRESATRVLIIDEIHNMIAGYTAKQRLMLNALKDLSNDLRLPIVVVGTVAALRAIQTDPQYANRYERVSLPDWRYDDSFRMFLRQYETTLPLKRASGLADEALARRIHSLSEGLIGEVAKILAEAARMAISDGTEQIDARKLDNLPYYVSPSQQRERVEL</sequence>